<evidence type="ECO:0000313" key="2">
    <source>
        <dbReference type="Proteomes" id="UP000237144"/>
    </source>
</evidence>
<organism evidence="1 2">
    <name type="scientific">Rhodotorula taiwanensis</name>
    <dbReference type="NCBI Taxonomy" id="741276"/>
    <lineage>
        <taxon>Eukaryota</taxon>
        <taxon>Fungi</taxon>
        <taxon>Dikarya</taxon>
        <taxon>Basidiomycota</taxon>
        <taxon>Pucciniomycotina</taxon>
        <taxon>Microbotryomycetes</taxon>
        <taxon>Sporidiobolales</taxon>
        <taxon>Sporidiobolaceae</taxon>
        <taxon>Rhodotorula</taxon>
    </lineage>
</organism>
<dbReference type="PANTHER" id="PTHR48100">
    <property type="entry name" value="BROAD-SPECIFICITY PHOSPHATASE YOR283W-RELATED"/>
    <property type="match status" value="1"/>
</dbReference>
<dbReference type="Pfam" id="PF00300">
    <property type="entry name" value="His_Phos_1"/>
    <property type="match status" value="1"/>
</dbReference>
<reference evidence="1 2" key="1">
    <citation type="journal article" date="2018" name="Front. Microbiol.">
        <title>Prospects for Fungal Bioremediation of Acidic Radioactive Waste Sites: Characterization and Genome Sequence of Rhodotorula taiwanensis MD1149.</title>
        <authorList>
            <person name="Tkavc R."/>
            <person name="Matrosova V.Y."/>
            <person name="Grichenko O.E."/>
            <person name="Gostincar C."/>
            <person name="Volpe R.P."/>
            <person name="Klimenkova P."/>
            <person name="Gaidamakova E.K."/>
            <person name="Zhou C.E."/>
            <person name="Stewart B.J."/>
            <person name="Lyman M.G."/>
            <person name="Malfatti S.A."/>
            <person name="Rubinfeld B."/>
            <person name="Courtot M."/>
            <person name="Singh J."/>
            <person name="Dalgard C.L."/>
            <person name="Hamilton T."/>
            <person name="Frey K.G."/>
            <person name="Gunde-Cimerman N."/>
            <person name="Dugan L."/>
            <person name="Daly M.J."/>
        </authorList>
    </citation>
    <scope>NUCLEOTIDE SEQUENCE [LARGE SCALE GENOMIC DNA]</scope>
    <source>
        <strain evidence="1 2">MD1149</strain>
    </source>
</reference>
<dbReference type="AlphaFoldDB" id="A0A2S5B3Q4"/>
<gene>
    <name evidence="1" type="ORF">BMF94_5719</name>
</gene>
<dbReference type="InterPro" id="IPR050275">
    <property type="entry name" value="PGM_Phosphatase"/>
</dbReference>
<dbReference type="SUPFAM" id="SSF53254">
    <property type="entry name" value="Phosphoglycerate mutase-like"/>
    <property type="match status" value="1"/>
</dbReference>
<evidence type="ECO:0000313" key="1">
    <source>
        <dbReference type="EMBL" id="POY71407.1"/>
    </source>
</evidence>
<dbReference type="InterPro" id="IPR013078">
    <property type="entry name" value="His_Pase_superF_clade-1"/>
</dbReference>
<dbReference type="OrthoDB" id="496981at2759"/>
<name>A0A2S5B3Q4_9BASI</name>
<protein>
    <submittedName>
        <fullName evidence="1">Uncharacterized protein</fullName>
    </submittedName>
</protein>
<dbReference type="Proteomes" id="UP000237144">
    <property type="component" value="Unassembled WGS sequence"/>
</dbReference>
<comment type="caution">
    <text evidence="1">The sequence shown here is derived from an EMBL/GenBank/DDBJ whole genome shotgun (WGS) entry which is preliminary data.</text>
</comment>
<accession>A0A2S5B3Q4</accession>
<dbReference type="CDD" id="cd07040">
    <property type="entry name" value="HP"/>
    <property type="match status" value="1"/>
</dbReference>
<dbReference type="GO" id="GO:0005737">
    <property type="term" value="C:cytoplasm"/>
    <property type="evidence" value="ECO:0007669"/>
    <property type="project" value="TreeGrafter"/>
</dbReference>
<dbReference type="GO" id="GO:0016791">
    <property type="term" value="F:phosphatase activity"/>
    <property type="evidence" value="ECO:0007669"/>
    <property type="project" value="TreeGrafter"/>
</dbReference>
<dbReference type="PANTHER" id="PTHR48100:SF1">
    <property type="entry name" value="HISTIDINE PHOSPHATASE FAMILY PROTEIN-RELATED"/>
    <property type="match status" value="1"/>
</dbReference>
<sequence length="337" mass="37447">MKAPQAAPTADAPSRTLTSPDYVLRKEPVQLSVLPGYFHQSEPSYNSSCDYLDQSFGLIEDGADRWQRLRQEVGRLNGEASQGTSVKVFFFGRHGEGWHNVAERYYGTSEWDCYWSKQNGDGNMTWGPDALLTDVGVQQAKRVHRAWKRERLAGVPVPDSLYSSPLSRAASTCQITFDKLALSSPRFMEILRQVLLARRETLGVHTCDKRQRKSWLMGAYPSFGFLEPFSEKDELWRPDVRESDAEQDRRSRMALDEIFSRDSAPFVSITAHGGVIASILRAVGHPPVQTQTGSVTPVVVKAVRSRSDITADSSAFVALPRQAASAGAAQLVLDRSP</sequence>
<keyword evidence="2" id="KW-1185">Reference proteome</keyword>
<dbReference type="SMART" id="SM00855">
    <property type="entry name" value="PGAM"/>
    <property type="match status" value="1"/>
</dbReference>
<proteinExistence type="predicted"/>
<dbReference type="EMBL" id="PJQD01000085">
    <property type="protein sequence ID" value="POY71407.1"/>
    <property type="molecule type" value="Genomic_DNA"/>
</dbReference>
<dbReference type="Gene3D" id="3.40.50.1240">
    <property type="entry name" value="Phosphoglycerate mutase-like"/>
    <property type="match status" value="1"/>
</dbReference>
<dbReference type="InterPro" id="IPR029033">
    <property type="entry name" value="His_PPase_superfam"/>
</dbReference>